<evidence type="ECO:0000259" key="4">
    <source>
        <dbReference type="Pfam" id="PF24883"/>
    </source>
</evidence>
<dbReference type="GeneID" id="98146382"/>
<dbReference type="RefSeq" id="XP_070884945.1">
    <property type="nucleotide sequence ID" value="XM_071031310.1"/>
</dbReference>
<dbReference type="InterPro" id="IPR027417">
    <property type="entry name" value="P-loop_NTPase"/>
</dbReference>
<dbReference type="Proteomes" id="UP001610432">
    <property type="component" value="Unassembled WGS sequence"/>
</dbReference>
<dbReference type="PANTHER" id="PTHR24133">
    <property type="entry name" value="ANKYRIN DOMAIN-CONTAINING"/>
    <property type="match status" value="1"/>
</dbReference>
<evidence type="ECO:0000259" key="3">
    <source>
        <dbReference type="Pfam" id="PF22939"/>
    </source>
</evidence>
<feature type="repeat" description="ANK" evidence="2">
    <location>
        <begin position="1365"/>
        <end position="1397"/>
    </location>
</feature>
<keyword evidence="1" id="KW-0677">Repeat</keyword>
<dbReference type="PROSITE" id="PS50297">
    <property type="entry name" value="ANK_REP_REGION"/>
    <property type="match status" value="6"/>
</dbReference>
<dbReference type="Gene3D" id="3.40.50.300">
    <property type="entry name" value="P-loop containing nucleotide triphosphate hydrolases"/>
    <property type="match status" value="1"/>
</dbReference>
<feature type="domain" description="Nephrocystin 3-like N-terminal" evidence="4">
    <location>
        <begin position="176"/>
        <end position="332"/>
    </location>
</feature>
<feature type="repeat" description="ANK" evidence="2">
    <location>
        <begin position="676"/>
        <end position="708"/>
    </location>
</feature>
<organism evidence="5 6">
    <name type="scientific">Aspergillus lucknowensis</name>
    <dbReference type="NCBI Taxonomy" id="176173"/>
    <lineage>
        <taxon>Eukaryota</taxon>
        <taxon>Fungi</taxon>
        <taxon>Dikarya</taxon>
        <taxon>Ascomycota</taxon>
        <taxon>Pezizomycotina</taxon>
        <taxon>Eurotiomycetes</taxon>
        <taxon>Eurotiomycetidae</taxon>
        <taxon>Eurotiales</taxon>
        <taxon>Aspergillaceae</taxon>
        <taxon>Aspergillus</taxon>
        <taxon>Aspergillus subgen. Nidulantes</taxon>
    </lineage>
</organism>
<dbReference type="Gene3D" id="1.25.40.20">
    <property type="entry name" value="Ankyrin repeat-containing domain"/>
    <property type="match status" value="6"/>
</dbReference>
<feature type="repeat" description="ANK" evidence="2">
    <location>
        <begin position="1254"/>
        <end position="1286"/>
    </location>
</feature>
<feature type="domain" description="GPI inositol-deacylase winged helix" evidence="3">
    <location>
        <begin position="439"/>
        <end position="514"/>
    </location>
</feature>
<dbReference type="PRINTS" id="PR01415">
    <property type="entry name" value="ANKYRIN"/>
</dbReference>
<proteinExistence type="predicted"/>
<dbReference type="PROSITE" id="PS50088">
    <property type="entry name" value="ANK_REPEAT"/>
    <property type="match status" value="7"/>
</dbReference>
<comment type="caution">
    <text evidence="5">The sequence shown here is derived from an EMBL/GenBank/DDBJ whole genome shotgun (WGS) entry which is preliminary data.</text>
</comment>
<feature type="repeat" description="ANK" evidence="2">
    <location>
        <begin position="1452"/>
        <end position="1480"/>
    </location>
</feature>
<feature type="repeat" description="ANK" evidence="2">
    <location>
        <begin position="860"/>
        <end position="892"/>
    </location>
</feature>
<keyword evidence="6" id="KW-1185">Reference proteome</keyword>
<gene>
    <name evidence="5" type="ORF">BJX67DRAFT_372857</name>
</gene>
<keyword evidence="2" id="KW-0040">ANK repeat</keyword>
<dbReference type="SUPFAM" id="SSF52540">
    <property type="entry name" value="P-loop containing nucleoside triphosphate hydrolases"/>
    <property type="match status" value="1"/>
</dbReference>
<dbReference type="InterPro" id="IPR036770">
    <property type="entry name" value="Ankyrin_rpt-contain_sf"/>
</dbReference>
<reference evidence="5 6" key="1">
    <citation type="submission" date="2024-07" db="EMBL/GenBank/DDBJ databases">
        <title>Section-level genome sequencing and comparative genomics of Aspergillus sections Usti and Cavernicolus.</title>
        <authorList>
            <consortium name="Lawrence Berkeley National Laboratory"/>
            <person name="Nybo J.L."/>
            <person name="Vesth T.C."/>
            <person name="Theobald S."/>
            <person name="Frisvad J.C."/>
            <person name="Larsen T.O."/>
            <person name="Kjaerboelling I."/>
            <person name="Rothschild-Mancinelli K."/>
            <person name="Lyhne E.K."/>
            <person name="Kogle M.E."/>
            <person name="Barry K."/>
            <person name="Clum A."/>
            <person name="Na H."/>
            <person name="Ledsgaard L."/>
            <person name="Lin J."/>
            <person name="Lipzen A."/>
            <person name="Kuo A."/>
            <person name="Riley R."/>
            <person name="Mondo S."/>
            <person name="Labutti K."/>
            <person name="Haridas S."/>
            <person name="Pangalinan J."/>
            <person name="Salamov A.A."/>
            <person name="Simmons B.A."/>
            <person name="Magnuson J.K."/>
            <person name="Chen J."/>
            <person name="Drula E."/>
            <person name="Henrissat B."/>
            <person name="Wiebenga A."/>
            <person name="Lubbers R.J."/>
            <person name="Gomes A.C."/>
            <person name="Macurrencykelacurrency M.R."/>
            <person name="Stajich J."/>
            <person name="Grigoriev I.V."/>
            <person name="Mortensen U.H."/>
            <person name="De Vries R.P."/>
            <person name="Baker S.E."/>
            <person name="Andersen M.R."/>
        </authorList>
    </citation>
    <scope>NUCLEOTIDE SEQUENCE [LARGE SCALE GENOMIC DNA]</scope>
    <source>
        <strain evidence="5 6">CBS 449.75</strain>
    </source>
</reference>
<dbReference type="Pfam" id="PF00023">
    <property type="entry name" value="Ank"/>
    <property type="match status" value="1"/>
</dbReference>
<dbReference type="InterPro" id="IPR002110">
    <property type="entry name" value="Ankyrin_rpt"/>
</dbReference>
<evidence type="ECO:0000313" key="5">
    <source>
        <dbReference type="EMBL" id="KAL2865966.1"/>
    </source>
</evidence>
<evidence type="ECO:0000313" key="6">
    <source>
        <dbReference type="Proteomes" id="UP001610432"/>
    </source>
</evidence>
<feature type="repeat" description="ANK" evidence="2">
    <location>
        <begin position="1398"/>
        <end position="1430"/>
    </location>
</feature>
<dbReference type="InterPro" id="IPR054471">
    <property type="entry name" value="GPIID_WHD"/>
</dbReference>
<dbReference type="Pfam" id="PF24883">
    <property type="entry name" value="NPHP3_N"/>
    <property type="match status" value="1"/>
</dbReference>
<dbReference type="InterPro" id="IPR056884">
    <property type="entry name" value="NPHP3-like_N"/>
</dbReference>
<dbReference type="InterPro" id="IPR052391">
    <property type="entry name" value="E3_Ligase-Neurotoxin"/>
</dbReference>
<accession>A0ABR4LN62</accession>
<dbReference type="Pfam" id="PF22939">
    <property type="entry name" value="WHD_GPIID"/>
    <property type="match status" value="1"/>
</dbReference>
<feature type="repeat" description="ANK" evidence="2">
    <location>
        <begin position="643"/>
        <end position="675"/>
    </location>
</feature>
<dbReference type="Pfam" id="PF12796">
    <property type="entry name" value="Ank_2"/>
    <property type="match status" value="3"/>
</dbReference>
<name>A0ABR4LN62_9EURO</name>
<sequence length="1566" mass="173374">MAEAIGLAVNIASVLQLATEIAQLSYSYARDVKNAPKTQKRYLQEVSALMEVLFRVEQAIQDAETTDLLPERPPSLSDDALMDCYKALSALQFDLQKRRSRLLQPFHEKEWRVHIDMLNNYRSLFADFLNSCILVTGNATYKKVSELSREQDRNLLLTWLPQPTVSVRQRPSPCPGTGTWFIARESVQQWIARSLDFLWCYGPPGVGKSCLASILVNNLHQSRVPADCPVVYFFCDFSSQDQQRTIHVLHHLLRQVIEQGSSEMLASLKEACKDPSKLQNETNVAQLIATAALTQPIYLILDALDELRDPIELLIHISTFISAGINVLVTSRDLPHIRKKMRLATHFEVESNPEDLRLYVESRFRDSDFAEEIEEESGLIGDVVLKSSHLFLLARLMLDDALDLTTVKQIRKAIGKPQTNIKEAYAATLERIDSQSKSRSSLARRLLGWVTYAERRLKLEEVLCAFAVEDADEFDPDNEPNADVLLRSCLGLVVVDRIDDTVGLVHTTAYEFFRAGGIPEKDTNLDIARTSLRYLTMRHLSTLCNTFLDYAAKNWGRHISGADDERELAKQIMKLLRDGGLRGSAFQALQYRPEFSDGAIAEEMFQSMPTNHQAVHSVAYWNLPHTAEALLTEGDEVSAIDSHKWTALHWACSRGNSEMSELLLRNGIDLNAQDIQNWTPLFWASFRGNADIVRLLLSKGANHLIRSTGHSDVVRQLLEHHAQAMLKAPVVYEMSIAEVVEYAESALPIEMAAEGDDPEVFDALIQHLQTPGGQVGDTEFNRIWGSSITMTKGEEINGRESIIPSLSGEAANCYRTDPVEWKSLSSVQLLIKAGADVNYDPRYVEWLLKAGAAPNEYDSFGRTALHEAVLNGFLETVTALIDGGADVNQPMRDSGNTRKFWRSGMFNNLDGATPLIQACGFMFIIPQPELALEMTKLLLSRGADVGLRDAGGMTVLHYALFIDTGCPVDVAEQDGRMPIHILATSQHEHLDTSTLEKIVRLILGSESGATSQSLLNAPAVGRAKVRRRANLGDTSRPSDEELQKGRAPIGIALQNKQWRIARLFYDLGATIPNNLDLAPVFEAAVEGLAVDIVSLLLDYGVRPSESSVLNLVRSLIKRNSTDKSNQDNQYASFKHILAKIVAAGADVNFQLPGEDTAMVTAARTPGCLSILRDLVQLNGDPFWESGQSFDAILSAALYGDSEMVQHLVERATGTVSPHHWSRYLRDMREEAGNDIMRICLALRQADSLDRANPQGRTLLHLAAECGNVVLIDGLLACDAATTIPDEKGLFAVHYAGLGQHTAAVQALLPLANDQSQSSHSAADTNKQFWLETLKKPVKYDYSILHHGHLIAYGMDPNTKLPRGWQGATILHDAVRRGRGELVAVLLTHGADITITDNHGWSVLHTACYNGHTDIAKMLMAAGSDIHAATSAWNDSHYKPTGIYVGNEWTGRPIHLAVMAGSADLVEILLDKGVDIHAHSLVGEQYIWACHGPTALHLALDTRTFYGRRGSALDKNRLKIAGWLVGKGAMVQGVISRFSLRDVLKFREFPDLWDALRAGEQAASASQ</sequence>
<dbReference type="EMBL" id="JBFXLQ010000028">
    <property type="protein sequence ID" value="KAL2865966.1"/>
    <property type="molecule type" value="Genomic_DNA"/>
</dbReference>
<dbReference type="PANTHER" id="PTHR24133:SF40">
    <property type="entry name" value="ANKYRIN REPEAT DOMAIN 44"/>
    <property type="match status" value="1"/>
</dbReference>
<dbReference type="SMART" id="SM00248">
    <property type="entry name" value="ANK"/>
    <property type="match status" value="15"/>
</dbReference>
<evidence type="ECO:0000256" key="2">
    <source>
        <dbReference type="PROSITE-ProRule" id="PRU00023"/>
    </source>
</evidence>
<evidence type="ECO:0000256" key="1">
    <source>
        <dbReference type="ARBA" id="ARBA00022737"/>
    </source>
</evidence>
<dbReference type="SUPFAM" id="SSF48403">
    <property type="entry name" value="Ankyrin repeat"/>
    <property type="match status" value="3"/>
</dbReference>
<protein>
    <submittedName>
        <fullName evidence="5">Ankyrin repeat-containing domain protein</fullName>
    </submittedName>
</protein>